<feature type="compositionally biased region" description="Low complexity" evidence="2">
    <location>
        <begin position="73"/>
        <end position="82"/>
    </location>
</feature>
<dbReference type="Gene3D" id="1.10.8.350">
    <property type="entry name" value="Bacterial muramidase"/>
    <property type="match status" value="1"/>
</dbReference>
<name>A0A315E9C4_9BURK</name>
<evidence type="ECO:0000256" key="1">
    <source>
        <dbReference type="PIRSR" id="PIRSR611757-1"/>
    </source>
</evidence>
<dbReference type="EMBL" id="NESN01000003">
    <property type="protein sequence ID" value="PUE53408.1"/>
    <property type="molecule type" value="Genomic_DNA"/>
</dbReference>
<dbReference type="InterPro" id="IPR011757">
    <property type="entry name" value="Lytic_transglycosylase_MltB"/>
</dbReference>
<dbReference type="GO" id="GO:0008933">
    <property type="term" value="F:peptidoglycan lytic transglycosylase activity"/>
    <property type="evidence" value="ECO:0007669"/>
    <property type="project" value="TreeGrafter"/>
</dbReference>
<dbReference type="PANTHER" id="PTHR30163:SF9">
    <property type="entry name" value="MEMBRANE-BOUND LYTIC MUREIN TRANSGLYCOSYLASE B"/>
    <property type="match status" value="1"/>
</dbReference>
<dbReference type="GO" id="GO:0009253">
    <property type="term" value="P:peptidoglycan catabolic process"/>
    <property type="evidence" value="ECO:0007669"/>
    <property type="project" value="TreeGrafter"/>
</dbReference>
<evidence type="ECO:0000259" key="4">
    <source>
        <dbReference type="Pfam" id="PF13406"/>
    </source>
</evidence>
<dbReference type="InterPro" id="IPR043426">
    <property type="entry name" value="MltB-like"/>
</dbReference>
<gene>
    <name evidence="5" type="ORF">B9Z37_10125</name>
</gene>
<comment type="caution">
    <text evidence="5">The sequence shown here is derived from an EMBL/GenBank/DDBJ whole genome shotgun (WGS) entry which is preliminary data.</text>
</comment>
<evidence type="ECO:0000313" key="5">
    <source>
        <dbReference type="EMBL" id="PUE53408.1"/>
    </source>
</evidence>
<dbReference type="InterPro" id="IPR023346">
    <property type="entry name" value="Lysozyme-like_dom_sf"/>
</dbReference>
<evidence type="ECO:0000256" key="3">
    <source>
        <dbReference type="SAM" id="SignalP"/>
    </source>
</evidence>
<sequence>MNFLSYPSRGLCPLHLKTVLTGLLGLAFSLACLNTAQAQAANTPPAKHHQHAGKKAKKKTSAPEARKHRTPKAAAAPGASLSLSQNPEVSVWAKDAAQRLQLDPDWVQKTIQHAHHLPLVEKLVLPATSPVAKDWGAYRARFIEPVRIQAGLQFWRKHRAALEKAEREYGVPAAIIVGIIGVETLYGQNTGNFRVVDALGTLAFHFPQAHPRAAERQSFFRSELEQFLLLTSRSGADPLAIRGSYAGALGLPQFMPSSWAKFAVDFDGDGRIDLFGSPADAIGSVANYFKAFGWRPGMPTHYPVTLSPGQTDMDTLMAPDILPTFSVASFVAKGAALEGAALGHTGPLALIELRNGPTAPSYVAGTENFYAITRYNWSSYYAMAVIELAEAVRREVLSKP</sequence>
<evidence type="ECO:0000313" key="6">
    <source>
        <dbReference type="Proteomes" id="UP000250790"/>
    </source>
</evidence>
<feature type="domain" description="Transglycosylase SLT" evidence="4">
    <location>
        <begin position="89"/>
        <end position="390"/>
    </location>
</feature>
<dbReference type="Proteomes" id="UP000250790">
    <property type="component" value="Unassembled WGS sequence"/>
</dbReference>
<evidence type="ECO:0000256" key="2">
    <source>
        <dbReference type="SAM" id="MobiDB-lite"/>
    </source>
</evidence>
<organism evidence="5 6">
    <name type="scientific">Limnohabitans parvus II-B4</name>
    <dbReference type="NCBI Taxonomy" id="1293052"/>
    <lineage>
        <taxon>Bacteria</taxon>
        <taxon>Pseudomonadati</taxon>
        <taxon>Pseudomonadota</taxon>
        <taxon>Betaproteobacteria</taxon>
        <taxon>Burkholderiales</taxon>
        <taxon>Comamonadaceae</taxon>
        <taxon>Limnohabitans</taxon>
    </lineage>
</organism>
<reference evidence="5 6" key="1">
    <citation type="submission" date="2017-04" db="EMBL/GenBank/DDBJ databases">
        <title>Unexpected and diverse lifestyles within the genus Limnohabitans.</title>
        <authorList>
            <person name="Kasalicky V."/>
            <person name="Mehrshad M."/>
            <person name="Andrei S.-A."/>
            <person name="Salcher M."/>
            <person name="Kratochvilova H."/>
            <person name="Simek K."/>
            <person name="Ghai R."/>
        </authorList>
    </citation>
    <scope>NUCLEOTIDE SEQUENCE [LARGE SCALE GENOMIC DNA]</scope>
    <source>
        <strain evidence="5 6">II-B4</strain>
    </source>
</reference>
<keyword evidence="6" id="KW-1185">Reference proteome</keyword>
<dbReference type="InterPro" id="IPR031304">
    <property type="entry name" value="SLT_2"/>
</dbReference>
<feature type="active site" evidence="1">
    <location>
        <position position="183"/>
    </location>
</feature>
<dbReference type="PANTHER" id="PTHR30163">
    <property type="entry name" value="MEMBRANE-BOUND LYTIC MUREIN TRANSGLYCOSYLASE B"/>
    <property type="match status" value="1"/>
</dbReference>
<feature type="compositionally biased region" description="Basic residues" evidence="2">
    <location>
        <begin position="46"/>
        <end position="71"/>
    </location>
</feature>
<protein>
    <submittedName>
        <fullName evidence="5">Lytic murein transglycosylase B</fullName>
    </submittedName>
</protein>
<feature type="chain" id="PRO_5016272098" evidence="3">
    <location>
        <begin position="41"/>
        <end position="400"/>
    </location>
</feature>
<dbReference type="CDD" id="cd13399">
    <property type="entry name" value="Slt35-like"/>
    <property type="match status" value="1"/>
</dbReference>
<feature type="region of interest" description="Disordered" evidence="2">
    <location>
        <begin position="42"/>
        <end position="82"/>
    </location>
</feature>
<feature type="signal peptide" evidence="3">
    <location>
        <begin position="1"/>
        <end position="40"/>
    </location>
</feature>
<accession>A0A315E9C4</accession>
<dbReference type="AlphaFoldDB" id="A0A315E9C4"/>
<dbReference type="Pfam" id="PF13406">
    <property type="entry name" value="SLT_2"/>
    <property type="match status" value="1"/>
</dbReference>
<keyword evidence="3" id="KW-0732">Signal</keyword>
<dbReference type="SUPFAM" id="SSF53955">
    <property type="entry name" value="Lysozyme-like"/>
    <property type="match status" value="1"/>
</dbReference>
<dbReference type="FunFam" id="1.10.8.350:FF:000001">
    <property type="entry name" value="Lytic murein transglycosylase B"/>
    <property type="match status" value="1"/>
</dbReference>
<dbReference type="Gene3D" id="1.10.530.10">
    <property type="match status" value="1"/>
</dbReference>
<dbReference type="NCBIfam" id="TIGR02282">
    <property type="entry name" value="MltB"/>
    <property type="match status" value="1"/>
</dbReference>
<dbReference type="RefSeq" id="WP_276308863.1">
    <property type="nucleotide sequence ID" value="NZ_NESN01000003.1"/>
</dbReference>
<proteinExistence type="predicted"/>